<keyword evidence="2" id="KW-1185">Reference proteome</keyword>
<dbReference type="EMBL" id="AP014548">
    <property type="protein sequence ID" value="BAO54903.1"/>
    <property type="molecule type" value="Genomic_DNA"/>
</dbReference>
<organism evidence="1 2">
    <name type="scientific">Nonlabens marinus S1-08</name>
    <dbReference type="NCBI Taxonomy" id="1454201"/>
    <lineage>
        <taxon>Bacteria</taxon>
        <taxon>Pseudomonadati</taxon>
        <taxon>Bacteroidota</taxon>
        <taxon>Flavobacteriia</taxon>
        <taxon>Flavobacteriales</taxon>
        <taxon>Flavobacteriaceae</taxon>
        <taxon>Nonlabens</taxon>
    </lineage>
</organism>
<dbReference type="STRING" id="1454201.NMS_0894"/>
<dbReference type="AlphaFoldDB" id="W8VUU5"/>
<dbReference type="Proteomes" id="UP000031760">
    <property type="component" value="Chromosome"/>
</dbReference>
<sequence>MFTKFKTQKFNSILSFDFLDECEENKVLVDSDKVSDLIADRVIDKIKEQLVLS</sequence>
<gene>
    <name evidence="1" type="ORF">NMS_0894</name>
</gene>
<protein>
    <submittedName>
        <fullName evidence="1">Uncharacterized protein</fullName>
    </submittedName>
</protein>
<accession>W8VUU5</accession>
<proteinExistence type="predicted"/>
<name>W8VUU5_9FLAO</name>
<reference evidence="1 2" key="1">
    <citation type="journal article" date="2014" name="Proc. Natl. Acad. Sci. U.S.A.">
        <title>Functional characterization of flavobacteria rhodopsins reveals a unique class of light-driven chloride pump in bacteria.</title>
        <authorList>
            <person name="Yoshizawa S."/>
            <person name="Kumagai Y."/>
            <person name="Kim H."/>
            <person name="Ogura Y."/>
            <person name="Hayashi T."/>
            <person name="Iwasaki W."/>
            <person name="DeLong E.F."/>
            <person name="Kogure K."/>
        </authorList>
    </citation>
    <scope>NUCLEOTIDE SEQUENCE [LARGE SCALE GENOMIC DNA]</scope>
    <source>
        <strain evidence="1 2">S1-08</strain>
    </source>
</reference>
<evidence type="ECO:0000313" key="2">
    <source>
        <dbReference type="Proteomes" id="UP000031760"/>
    </source>
</evidence>
<dbReference type="HOGENOM" id="CLU_3064053_0_0_10"/>
<dbReference type="RefSeq" id="WP_158448959.1">
    <property type="nucleotide sequence ID" value="NZ_AP014548.1"/>
</dbReference>
<dbReference type="KEGG" id="nmf:NMS_0894"/>
<evidence type="ECO:0000313" key="1">
    <source>
        <dbReference type="EMBL" id="BAO54903.1"/>
    </source>
</evidence>